<dbReference type="EMBL" id="UZAN01002550">
    <property type="protein sequence ID" value="VDP26462.1"/>
    <property type="molecule type" value="Genomic_DNA"/>
</dbReference>
<evidence type="ECO:0000256" key="1">
    <source>
        <dbReference type="SAM" id="MobiDB-lite"/>
    </source>
</evidence>
<gene>
    <name evidence="2" type="ORF">ECPE_LOCUS661</name>
</gene>
<evidence type="ECO:0000313" key="3">
    <source>
        <dbReference type="Proteomes" id="UP000272942"/>
    </source>
</evidence>
<feature type="region of interest" description="Disordered" evidence="1">
    <location>
        <begin position="1"/>
        <end position="30"/>
    </location>
</feature>
<sequence>MALPQIPAQASNTPSPSLPGNAAVSSSPQCNVDDSDNPVILGVSHVSISTRSSRLGQWGRSLLRPSLSRNQIEALYAAEKLAFKLLSSHHFVPANHGLQACNPHWITLAGATKLA</sequence>
<accession>A0A183A126</accession>
<organism evidence="4">
    <name type="scientific">Echinostoma caproni</name>
    <dbReference type="NCBI Taxonomy" id="27848"/>
    <lineage>
        <taxon>Eukaryota</taxon>
        <taxon>Metazoa</taxon>
        <taxon>Spiralia</taxon>
        <taxon>Lophotrochozoa</taxon>
        <taxon>Platyhelminthes</taxon>
        <taxon>Trematoda</taxon>
        <taxon>Digenea</taxon>
        <taxon>Plagiorchiida</taxon>
        <taxon>Echinostomata</taxon>
        <taxon>Echinostomatoidea</taxon>
        <taxon>Echinostomatidae</taxon>
        <taxon>Echinostoma</taxon>
    </lineage>
</organism>
<dbReference type="Proteomes" id="UP000272942">
    <property type="component" value="Unassembled WGS sequence"/>
</dbReference>
<dbReference type="AlphaFoldDB" id="A0A183A126"/>
<proteinExistence type="predicted"/>
<keyword evidence="3" id="KW-1185">Reference proteome</keyword>
<reference evidence="2 3" key="2">
    <citation type="submission" date="2018-11" db="EMBL/GenBank/DDBJ databases">
        <authorList>
            <consortium name="Pathogen Informatics"/>
        </authorList>
    </citation>
    <scope>NUCLEOTIDE SEQUENCE [LARGE SCALE GENOMIC DNA]</scope>
    <source>
        <strain evidence="2 3">Egypt</strain>
    </source>
</reference>
<reference evidence="4" key="1">
    <citation type="submission" date="2016-06" db="UniProtKB">
        <authorList>
            <consortium name="WormBaseParasite"/>
        </authorList>
    </citation>
    <scope>IDENTIFICATION</scope>
</reference>
<protein>
    <submittedName>
        <fullName evidence="2 4">Uncharacterized protein</fullName>
    </submittedName>
</protein>
<dbReference type="WBParaSite" id="ECPE_0000066101-mRNA-1">
    <property type="protein sequence ID" value="ECPE_0000066101-mRNA-1"/>
    <property type="gene ID" value="ECPE_0000066101"/>
</dbReference>
<evidence type="ECO:0000313" key="2">
    <source>
        <dbReference type="EMBL" id="VDP26462.1"/>
    </source>
</evidence>
<name>A0A183A126_9TREM</name>
<evidence type="ECO:0000313" key="4">
    <source>
        <dbReference type="WBParaSite" id="ECPE_0000066101-mRNA-1"/>
    </source>
</evidence>